<dbReference type="Gene3D" id="2.60.120.10">
    <property type="entry name" value="Jelly Rolls"/>
    <property type="match status" value="1"/>
</dbReference>
<dbReference type="InterPro" id="IPR025979">
    <property type="entry name" value="ChrR-like_cupin_dom"/>
</dbReference>
<dbReference type="SUPFAM" id="SSF51182">
    <property type="entry name" value="RmlC-like cupins"/>
    <property type="match status" value="1"/>
</dbReference>
<dbReference type="EMBL" id="FXTQ01000003">
    <property type="protein sequence ID" value="SMO77235.1"/>
    <property type="molecule type" value="Genomic_DNA"/>
</dbReference>
<keyword evidence="3" id="KW-1185">Reference proteome</keyword>
<feature type="domain" description="ChrR-like cupin" evidence="1">
    <location>
        <begin position="4"/>
        <end position="103"/>
    </location>
</feature>
<dbReference type="RefSeq" id="WP_111377148.1">
    <property type="nucleotide sequence ID" value="NZ_CP043612.1"/>
</dbReference>
<dbReference type="OrthoDB" id="2620172at2"/>
<name>A0A521E061_9FLAO</name>
<evidence type="ECO:0000313" key="2">
    <source>
        <dbReference type="EMBL" id="SMO77235.1"/>
    </source>
</evidence>
<dbReference type="AlphaFoldDB" id="A0A521E061"/>
<evidence type="ECO:0000313" key="3">
    <source>
        <dbReference type="Proteomes" id="UP000319267"/>
    </source>
</evidence>
<sequence>METKITKSNELEWKPLQEEGVKTDGIYAKVLRFDASTNRPPTFFLKFEPGASYPNHVHPAGEEIYVLEGEVRSGKDQLKAGDYLYMPPGSTHSVFSRTGCTLLFMIPEEVVILK</sequence>
<organism evidence="2 3">
    <name type="scientific">Flavobacterium nitrogenifigens</name>
    <dbReference type="NCBI Taxonomy" id="1617283"/>
    <lineage>
        <taxon>Bacteria</taxon>
        <taxon>Pseudomonadati</taxon>
        <taxon>Bacteroidota</taxon>
        <taxon>Flavobacteriia</taxon>
        <taxon>Flavobacteriales</taxon>
        <taxon>Flavobacteriaceae</taxon>
        <taxon>Flavobacterium</taxon>
    </lineage>
</organism>
<dbReference type="InterPro" id="IPR014710">
    <property type="entry name" value="RmlC-like_jellyroll"/>
</dbReference>
<proteinExistence type="predicted"/>
<reference evidence="2 3" key="1">
    <citation type="submission" date="2017-05" db="EMBL/GenBank/DDBJ databases">
        <authorList>
            <person name="Varghese N."/>
            <person name="Submissions S."/>
        </authorList>
    </citation>
    <scope>NUCLEOTIDE SEQUENCE [LARGE SCALE GENOMIC DNA]</scope>
    <source>
        <strain evidence="2 3">DSM 29982</strain>
    </source>
</reference>
<dbReference type="Proteomes" id="UP000319267">
    <property type="component" value="Unassembled WGS sequence"/>
</dbReference>
<dbReference type="Pfam" id="PF12973">
    <property type="entry name" value="Cupin_7"/>
    <property type="match status" value="1"/>
</dbReference>
<dbReference type="InterPro" id="IPR011051">
    <property type="entry name" value="RmlC_Cupin_sf"/>
</dbReference>
<gene>
    <name evidence="2" type="ORF">SAMN06265220_103688</name>
</gene>
<accession>A0A521E061</accession>
<protein>
    <submittedName>
        <fullName evidence="2">Cupin domain protein</fullName>
    </submittedName>
</protein>
<evidence type="ECO:0000259" key="1">
    <source>
        <dbReference type="Pfam" id="PF12973"/>
    </source>
</evidence>